<evidence type="ECO:0000256" key="1">
    <source>
        <dbReference type="SAM" id="MobiDB-lite"/>
    </source>
</evidence>
<dbReference type="Gene3D" id="3.40.50.300">
    <property type="entry name" value="P-loop containing nucleotide triphosphate hydrolases"/>
    <property type="match status" value="1"/>
</dbReference>
<dbReference type="AlphaFoldDB" id="A0A0H2MG17"/>
<protein>
    <recommendedName>
        <fullName evidence="2">Helicase HerA central domain-containing protein</fullName>
    </recommendedName>
</protein>
<dbReference type="STRING" id="1489064.WH96_06585"/>
<reference evidence="3 4" key="1">
    <citation type="submission" date="2015-03" db="EMBL/GenBank/DDBJ databases">
        <title>Genome Sequence of Kiloniella spongiae MEBiC09566, isolated from a marine sponge.</title>
        <authorList>
            <person name="Shao Z."/>
            <person name="Wang L."/>
            <person name="Li X."/>
        </authorList>
    </citation>
    <scope>NUCLEOTIDE SEQUENCE [LARGE SCALE GENOMIC DNA]</scope>
    <source>
        <strain evidence="3 4">MEBiC09566</strain>
    </source>
</reference>
<feature type="region of interest" description="Disordered" evidence="1">
    <location>
        <begin position="1"/>
        <end position="22"/>
    </location>
</feature>
<dbReference type="Pfam" id="PF01935">
    <property type="entry name" value="DUF87"/>
    <property type="match status" value="1"/>
</dbReference>
<sequence>MGKGAERIGVYGGSGSGKSTRTKKLIKDRKRVLIFDPTGEYQHEPGFIQVGRSPNEVDLQRAIAANRRGFRIAYQCSAQNRPMQLHRLCLILMDIQKKVFEKVSYTAADMVTLVVEEMNAGLPNHNLPSEIYGMFEVCARGRHYGIEVIGVAQRLAGIHADFRGNTTEVYILRPGDDVNDRAKTVGLLGTQYKDKIDELQPLEYFHKKNGVVTRGKDKFG</sequence>
<dbReference type="InterPro" id="IPR002789">
    <property type="entry name" value="HerA_central"/>
</dbReference>
<organism evidence="3 4">
    <name type="scientific">Kiloniella spongiae</name>
    <dbReference type="NCBI Taxonomy" id="1489064"/>
    <lineage>
        <taxon>Bacteria</taxon>
        <taxon>Pseudomonadati</taxon>
        <taxon>Pseudomonadota</taxon>
        <taxon>Alphaproteobacteria</taxon>
        <taxon>Rhodospirillales</taxon>
        <taxon>Kiloniellaceae</taxon>
        <taxon>Kiloniella</taxon>
    </lineage>
</organism>
<dbReference type="SUPFAM" id="SSF52540">
    <property type="entry name" value="P-loop containing nucleoside triphosphate hydrolases"/>
    <property type="match status" value="1"/>
</dbReference>
<name>A0A0H2MG17_9PROT</name>
<comment type="caution">
    <text evidence="3">The sequence shown here is derived from an EMBL/GenBank/DDBJ whole genome shotgun (WGS) entry which is preliminary data.</text>
</comment>
<evidence type="ECO:0000259" key="2">
    <source>
        <dbReference type="Pfam" id="PF01935"/>
    </source>
</evidence>
<dbReference type="Proteomes" id="UP000035444">
    <property type="component" value="Unassembled WGS sequence"/>
</dbReference>
<proteinExistence type="predicted"/>
<gene>
    <name evidence="3" type="ORF">WH96_06585</name>
</gene>
<dbReference type="InterPro" id="IPR027417">
    <property type="entry name" value="P-loop_NTPase"/>
</dbReference>
<accession>A0A0H2MG17</accession>
<dbReference type="EMBL" id="LAQL01000004">
    <property type="protein sequence ID" value="KLN61313.1"/>
    <property type="molecule type" value="Genomic_DNA"/>
</dbReference>
<evidence type="ECO:0000313" key="4">
    <source>
        <dbReference type="Proteomes" id="UP000035444"/>
    </source>
</evidence>
<feature type="domain" description="Helicase HerA central" evidence="2">
    <location>
        <begin position="7"/>
        <end position="45"/>
    </location>
</feature>
<dbReference type="RefSeq" id="WP_047763394.1">
    <property type="nucleotide sequence ID" value="NZ_LAQL01000004.1"/>
</dbReference>
<keyword evidence="4" id="KW-1185">Reference proteome</keyword>
<evidence type="ECO:0000313" key="3">
    <source>
        <dbReference type="EMBL" id="KLN61313.1"/>
    </source>
</evidence>